<feature type="non-terminal residue" evidence="2">
    <location>
        <position position="75"/>
    </location>
</feature>
<evidence type="ECO:0000313" key="3">
    <source>
        <dbReference type="Proteomes" id="UP000770717"/>
    </source>
</evidence>
<comment type="caution">
    <text evidence="2">The sequence shown here is derived from an EMBL/GenBank/DDBJ whole genome shotgun (WGS) entry which is preliminary data.</text>
</comment>
<name>A0A8J6BC51_ELECQ</name>
<dbReference type="EMBL" id="WNTK01102599">
    <property type="protein sequence ID" value="KAG9460185.1"/>
    <property type="molecule type" value="Genomic_DNA"/>
</dbReference>
<evidence type="ECO:0000256" key="1">
    <source>
        <dbReference type="SAM" id="MobiDB-lite"/>
    </source>
</evidence>
<evidence type="ECO:0000313" key="2">
    <source>
        <dbReference type="EMBL" id="KAG9460185.1"/>
    </source>
</evidence>
<feature type="compositionally biased region" description="Polar residues" evidence="1">
    <location>
        <begin position="1"/>
        <end position="10"/>
    </location>
</feature>
<dbReference type="AlphaFoldDB" id="A0A8J6BC51"/>
<proteinExistence type="predicted"/>
<organism evidence="2 3">
    <name type="scientific">Eleutherodactylus coqui</name>
    <name type="common">Puerto Rican coqui</name>
    <dbReference type="NCBI Taxonomy" id="57060"/>
    <lineage>
        <taxon>Eukaryota</taxon>
        <taxon>Metazoa</taxon>
        <taxon>Chordata</taxon>
        <taxon>Craniata</taxon>
        <taxon>Vertebrata</taxon>
        <taxon>Euteleostomi</taxon>
        <taxon>Amphibia</taxon>
        <taxon>Batrachia</taxon>
        <taxon>Anura</taxon>
        <taxon>Neobatrachia</taxon>
        <taxon>Hyloidea</taxon>
        <taxon>Eleutherodactylidae</taxon>
        <taxon>Eleutherodactylinae</taxon>
        <taxon>Eleutherodactylus</taxon>
        <taxon>Eleutherodactylus</taxon>
    </lineage>
</organism>
<keyword evidence="3" id="KW-1185">Reference proteome</keyword>
<reference evidence="2" key="1">
    <citation type="thesis" date="2020" institute="ProQuest LLC" country="789 East Eisenhower Parkway, Ann Arbor, MI, USA">
        <title>Comparative Genomics and Chromosome Evolution.</title>
        <authorList>
            <person name="Mudd A.B."/>
        </authorList>
    </citation>
    <scope>NUCLEOTIDE SEQUENCE</scope>
    <source>
        <strain evidence="2">HN-11 Male</strain>
        <tissue evidence="2">Kidney and liver</tissue>
    </source>
</reference>
<protein>
    <submittedName>
        <fullName evidence="2">Uncharacterized protein</fullName>
    </submittedName>
</protein>
<accession>A0A8J6BC51</accession>
<sequence length="75" mass="8369">DASDHQNPSVISRVHTLPENSGSSSLHPAEDVASSLMSHLETLYQEVELFEELLHSGNLTPEEQQQVTFPFLNRP</sequence>
<dbReference type="Proteomes" id="UP000770717">
    <property type="component" value="Unassembled WGS sequence"/>
</dbReference>
<gene>
    <name evidence="2" type="ORF">GDO78_013707</name>
</gene>
<feature type="region of interest" description="Disordered" evidence="1">
    <location>
        <begin position="1"/>
        <end position="31"/>
    </location>
</feature>